<dbReference type="AlphaFoldDB" id="A0A1S2Q770"/>
<keyword evidence="2" id="KW-1185">Reference proteome</keyword>
<evidence type="ECO:0000313" key="1">
    <source>
        <dbReference type="EMBL" id="OIK01396.1"/>
    </source>
</evidence>
<dbReference type="Proteomes" id="UP000179935">
    <property type="component" value="Unassembled WGS sequence"/>
</dbReference>
<protein>
    <submittedName>
        <fullName evidence="1">Uncharacterized protein</fullName>
    </submittedName>
</protein>
<comment type="caution">
    <text evidence="1">The sequence shown here is derived from an EMBL/GenBank/DDBJ whole genome shotgun (WGS) entry which is preliminary data.</text>
</comment>
<proteinExistence type="predicted"/>
<dbReference type="EMBL" id="MLYP01000003">
    <property type="protein sequence ID" value="OIK01396.1"/>
    <property type="molecule type" value="Genomic_DNA"/>
</dbReference>
<organism evidence="1 2">
    <name type="scientific">Streptomyces colonosanans</name>
    <dbReference type="NCBI Taxonomy" id="1428652"/>
    <lineage>
        <taxon>Bacteria</taxon>
        <taxon>Bacillati</taxon>
        <taxon>Actinomycetota</taxon>
        <taxon>Actinomycetes</taxon>
        <taxon>Kitasatosporales</taxon>
        <taxon>Streptomycetaceae</taxon>
        <taxon>Streptomyces</taxon>
    </lineage>
</organism>
<evidence type="ECO:0000313" key="2">
    <source>
        <dbReference type="Proteomes" id="UP000179935"/>
    </source>
</evidence>
<name>A0A1S2Q770_9ACTN</name>
<gene>
    <name evidence="1" type="ORF">BIV24_01185</name>
</gene>
<reference evidence="1 2" key="1">
    <citation type="submission" date="2016-10" db="EMBL/GenBank/DDBJ databases">
        <title>Genome sequence of Streptomyces sp. MUSC 93.</title>
        <authorList>
            <person name="Lee L.-H."/>
            <person name="Ser H.-L."/>
            <person name="Law J.W.-F."/>
        </authorList>
    </citation>
    <scope>NUCLEOTIDE SEQUENCE [LARGE SCALE GENOMIC DNA]</scope>
    <source>
        <strain evidence="1 2">MUSC 93</strain>
    </source>
</reference>
<dbReference type="OrthoDB" id="4257528at2"/>
<accession>A0A1S2Q770</accession>
<dbReference type="RefSeq" id="WP_071364206.1">
    <property type="nucleotide sequence ID" value="NZ_MLYP01000003.1"/>
</dbReference>
<sequence>MISPLRLGVPVPNGIALRIGMQLPARVQAALAEAALCGRLLTGRTLAAADDRTEADQRLQARLCAANKTLAAHDPRLVTRWADMPGLNR</sequence>
<dbReference type="STRING" id="1428652.BIV24_01185"/>